<dbReference type="HOGENOM" id="CLU_1234119_0_0_10"/>
<keyword evidence="1" id="KW-1133">Transmembrane helix</keyword>
<dbReference type="STRING" id="888832.HMPREF9420_2443"/>
<evidence type="ECO:0000313" key="2">
    <source>
        <dbReference type="EMBL" id="EFV03434.1"/>
    </source>
</evidence>
<comment type="caution">
    <text evidence="2">The sequence shown here is derived from an EMBL/GenBank/DDBJ whole genome shotgun (WGS) entry which is preliminary data.</text>
</comment>
<sequence length="225" mass="26119">MNKNNGISAFKISQTQHKRMKMALWGIGILLAFQSIMDPLFHSSSYNVVLVLLVPILKSKVFWLLLNGAIVACSGYILNVLRVALKPFSKWAPWFCLAFIFMLALSCILNIMNTWYIMNSNFNEFTMVSTLQMMLMCTYWMLQGMWFVLVCILIFNFSGRIRENGWVLFALLLIEKVCDLLFIRVIVTLASMPWLFINLLTSSLYLLLYYFIYRCFEVSNDEAIA</sequence>
<organism evidence="2 3">
    <name type="scientific">Segatella salivae DSM 15606</name>
    <dbReference type="NCBI Taxonomy" id="888832"/>
    <lineage>
        <taxon>Bacteria</taxon>
        <taxon>Pseudomonadati</taxon>
        <taxon>Bacteroidota</taxon>
        <taxon>Bacteroidia</taxon>
        <taxon>Bacteroidales</taxon>
        <taxon>Prevotellaceae</taxon>
        <taxon>Segatella</taxon>
    </lineage>
</organism>
<keyword evidence="1" id="KW-0472">Membrane</keyword>
<name>E6MSH5_9BACT</name>
<protein>
    <submittedName>
        <fullName evidence="2">Uncharacterized protein</fullName>
    </submittedName>
</protein>
<gene>
    <name evidence="2" type="ORF">HMPREF9420_2443</name>
</gene>
<dbReference type="Proteomes" id="UP000003874">
    <property type="component" value="Unassembled WGS sequence"/>
</dbReference>
<dbReference type="AlphaFoldDB" id="E6MSH5"/>
<feature type="transmembrane region" description="Helical" evidence="1">
    <location>
        <begin position="193"/>
        <end position="212"/>
    </location>
</feature>
<keyword evidence="3" id="KW-1185">Reference proteome</keyword>
<feature type="transmembrane region" description="Helical" evidence="1">
    <location>
        <begin position="93"/>
        <end position="118"/>
    </location>
</feature>
<evidence type="ECO:0000313" key="3">
    <source>
        <dbReference type="Proteomes" id="UP000003874"/>
    </source>
</evidence>
<dbReference type="EMBL" id="AEQO01000189">
    <property type="protein sequence ID" value="EFV03434.1"/>
    <property type="molecule type" value="Genomic_DNA"/>
</dbReference>
<evidence type="ECO:0000256" key="1">
    <source>
        <dbReference type="SAM" id="Phobius"/>
    </source>
</evidence>
<feature type="transmembrane region" description="Helical" evidence="1">
    <location>
        <begin position="166"/>
        <end position="187"/>
    </location>
</feature>
<feature type="transmembrane region" description="Helical" evidence="1">
    <location>
        <begin position="61"/>
        <end position="81"/>
    </location>
</feature>
<accession>E6MSH5</accession>
<dbReference type="RefSeq" id="WP_007135693.1">
    <property type="nucleotide sequence ID" value="NZ_GL629647.1"/>
</dbReference>
<feature type="transmembrane region" description="Helical" evidence="1">
    <location>
        <begin position="138"/>
        <end position="159"/>
    </location>
</feature>
<keyword evidence="1" id="KW-0812">Transmembrane</keyword>
<reference evidence="2 3" key="1">
    <citation type="submission" date="2010-12" db="EMBL/GenBank/DDBJ databases">
        <authorList>
            <person name="Muzny D."/>
            <person name="Qin X."/>
            <person name="Deng J."/>
            <person name="Jiang H."/>
            <person name="Liu Y."/>
            <person name="Qu J."/>
            <person name="Song X.-Z."/>
            <person name="Zhang L."/>
            <person name="Thornton R."/>
            <person name="Coyle M."/>
            <person name="Francisco L."/>
            <person name="Jackson L."/>
            <person name="Javaid M."/>
            <person name="Korchina V."/>
            <person name="Kovar C."/>
            <person name="Mata R."/>
            <person name="Mathew T."/>
            <person name="Ngo R."/>
            <person name="Nguyen L."/>
            <person name="Nguyen N."/>
            <person name="Okwuonu G."/>
            <person name="Ongeri F."/>
            <person name="Pham C."/>
            <person name="Simmons D."/>
            <person name="Wilczek-Boney K."/>
            <person name="Hale W."/>
            <person name="Jakkamsetti A."/>
            <person name="Pham P."/>
            <person name="Ruth R."/>
            <person name="San Lucas F."/>
            <person name="Warren J."/>
            <person name="Zhang J."/>
            <person name="Zhao Z."/>
            <person name="Zhou C."/>
            <person name="Zhu D."/>
            <person name="Lee S."/>
            <person name="Bess C."/>
            <person name="Blankenburg K."/>
            <person name="Forbes L."/>
            <person name="Fu Q."/>
            <person name="Gubbala S."/>
            <person name="Hirani K."/>
            <person name="Jayaseelan J.C."/>
            <person name="Lara F."/>
            <person name="Munidasa M."/>
            <person name="Palculict T."/>
            <person name="Patil S."/>
            <person name="Pu L.-L."/>
            <person name="Saada N."/>
            <person name="Tang L."/>
            <person name="Weissenberger G."/>
            <person name="Zhu Y."/>
            <person name="Hemphill L."/>
            <person name="Shang Y."/>
            <person name="Youmans B."/>
            <person name="Ayvaz T."/>
            <person name="Ross M."/>
            <person name="Santibanez J."/>
            <person name="Aqrawi P."/>
            <person name="Gross S."/>
            <person name="Joshi V."/>
            <person name="Fowler G."/>
            <person name="Nazareth L."/>
            <person name="Reid J."/>
            <person name="Worley K."/>
            <person name="Petrosino J."/>
            <person name="Highlander S."/>
            <person name="Gibbs R."/>
        </authorList>
    </citation>
    <scope>NUCLEOTIDE SEQUENCE [LARGE SCALE GENOMIC DNA]</scope>
    <source>
        <strain evidence="2 3">DSM 15606</strain>
    </source>
</reference>
<proteinExistence type="predicted"/>